<evidence type="ECO:0000256" key="2">
    <source>
        <dbReference type="SAM" id="Phobius"/>
    </source>
</evidence>
<protein>
    <recommendedName>
        <fullName evidence="3">DUF1707 domain-containing protein</fullName>
    </recommendedName>
</protein>
<feature type="domain" description="DUF1707" evidence="3">
    <location>
        <begin position="68"/>
        <end position="119"/>
    </location>
</feature>
<dbReference type="PANTHER" id="PTHR40763:SF4">
    <property type="entry name" value="DUF1707 DOMAIN-CONTAINING PROTEIN"/>
    <property type="match status" value="1"/>
</dbReference>
<keyword evidence="2" id="KW-0472">Membrane</keyword>
<proteinExistence type="predicted"/>
<dbReference type="EMBL" id="BMMW01000002">
    <property type="protein sequence ID" value="GGK53694.1"/>
    <property type="molecule type" value="Genomic_DNA"/>
</dbReference>
<name>A0A917QJI5_9NOCA</name>
<accession>A0A917QJI5</accession>
<reference evidence="4" key="1">
    <citation type="journal article" date="2014" name="Int. J. Syst. Evol. Microbiol.">
        <title>Complete genome sequence of Corynebacterium casei LMG S-19264T (=DSM 44701T), isolated from a smear-ripened cheese.</title>
        <authorList>
            <consortium name="US DOE Joint Genome Institute (JGI-PGF)"/>
            <person name="Walter F."/>
            <person name="Albersmeier A."/>
            <person name="Kalinowski J."/>
            <person name="Ruckert C."/>
        </authorList>
    </citation>
    <scope>NUCLEOTIDE SEQUENCE</scope>
    <source>
        <strain evidence="4">CGMCC 4.7278</strain>
    </source>
</reference>
<dbReference type="Pfam" id="PF08044">
    <property type="entry name" value="DUF1707"/>
    <property type="match status" value="2"/>
</dbReference>
<keyword evidence="2" id="KW-1133">Transmembrane helix</keyword>
<keyword evidence="5" id="KW-1185">Reference proteome</keyword>
<evidence type="ECO:0000313" key="5">
    <source>
        <dbReference type="Proteomes" id="UP000612956"/>
    </source>
</evidence>
<evidence type="ECO:0000313" key="4">
    <source>
        <dbReference type="EMBL" id="GGK53694.1"/>
    </source>
</evidence>
<organism evidence="4 5">
    <name type="scientific">Nocardia camponoti</name>
    <dbReference type="NCBI Taxonomy" id="1616106"/>
    <lineage>
        <taxon>Bacteria</taxon>
        <taxon>Bacillati</taxon>
        <taxon>Actinomycetota</taxon>
        <taxon>Actinomycetes</taxon>
        <taxon>Mycobacteriales</taxon>
        <taxon>Nocardiaceae</taxon>
        <taxon>Nocardia</taxon>
    </lineage>
</organism>
<dbReference type="Proteomes" id="UP000612956">
    <property type="component" value="Unassembled WGS sequence"/>
</dbReference>
<feature type="domain" description="DUF1707" evidence="3">
    <location>
        <begin position="2"/>
        <end position="40"/>
    </location>
</feature>
<sequence length="323" mass="34002">MLDAAYAEGQLGADEYHVRIARAGAARTLGELSALTADLQSPEVFGSPGSSRRASATSGNSAYPPRTRARATDRAATIAALDVGRADGQLDADEHAAAVELASGAKTLGDLATLVADLQKRPKAPAKPRDSNRRGLLLVAAIVSIVASFIVGTQLVREETVGPAKYANPAPLVFPTPSPTTIAGFIHIRDGLRSTFGDAKVDSITFHPEHASLTRSAQGRDDVSVSYLYRGGYDRGDQVSARKRDVVAIDLSEVNTDALAATLKSAATTLRVPDGKIQHFTIDIDSSSKGPKISVYVGNDLRQSAHLTTALSGEILRAYPFEA</sequence>
<dbReference type="InterPro" id="IPR012551">
    <property type="entry name" value="DUF1707_SHOCT-like"/>
</dbReference>
<feature type="compositionally biased region" description="Polar residues" evidence="1">
    <location>
        <begin position="48"/>
        <end position="61"/>
    </location>
</feature>
<feature type="region of interest" description="Disordered" evidence="1">
    <location>
        <begin position="41"/>
        <end position="69"/>
    </location>
</feature>
<gene>
    <name evidence="4" type="ORF">GCM10011591_26900</name>
</gene>
<reference evidence="4" key="2">
    <citation type="submission" date="2020-09" db="EMBL/GenBank/DDBJ databases">
        <authorList>
            <person name="Sun Q."/>
            <person name="Zhou Y."/>
        </authorList>
    </citation>
    <scope>NUCLEOTIDE SEQUENCE</scope>
    <source>
        <strain evidence="4">CGMCC 4.7278</strain>
    </source>
</reference>
<feature type="transmembrane region" description="Helical" evidence="2">
    <location>
        <begin position="136"/>
        <end position="156"/>
    </location>
</feature>
<evidence type="ECO:0000256" key="1">
    <source>
        <dbReference type="SAM" id="MobiDB-lite"/>
    </source>
</evidence>
<keyword evidence="2" id="KW-0812">Transmembrane</keyword>
<dbReference type="AlphaFoldDB" id="A0A917QJI5"/>
<comment type="caution">
    <text evidence="4">The sequence shown here is derived from an EMBL/GenBank/DDBJ whole genome shotgun (WGS) entry which is preliminary data.</text>
</comment>
<evidence type="ECO:0000259" key="3">
    <source>
        <dbReference type="Pfam" id="PF08044"/>
    </source>
</evidence>
<dbReference type="PANTHER" id="PTHR40763">
    <property type="entry name" value="MEMBRANE PROTEIN-RELATED"/>
    <property type="match status" value="1"/>
</dbReference>